<proteinExistence type="predicted"/>
<dbReference type="Proteomes" id="UP000887576">
    <property type="component" value="Unplaced"/>
</dbReference>
<evidence type="ECO:0000313" key="2">
    <source>
        <dbReference type="WBParaSite" id="JU765_v2.g4436.t1"/>
    </source>
</evidence>
<evidence type="ECO:0000313" key="1">
    <source>
        <dbReference type="Proteomes" id="UP000887576"/>
    </source>
</evidence>
<name>A0AC34R852_9BILA</name>
<dbReference type="WBParaSite" id="JU765_v2.g4436.t1">
    <property type="protein sequence ID" value="JU765_v2.g4436.t1"/>
    <property type="gene ID" value="JU765_v2.g4436"/>
</dbReference>
<sequence length="77" mass="8656">MSQVRSTVQLIDEEISELEATKSKLTWRKNNKKSAASLYNYVKKNKNVLTFVKSLSAAIFCGREFGVENSPCPLSMP</sequence>
<protein>
    <submittedName>
        <fullName evidence="2">Uncharacterized protein</fullName>
    </submittedName>
</protein>
<reference evidence="2" key="1">
    <citation type="submission" date="2022-11" db="UniProtKB">
        <authorList>
            <consortium name="WormBaseParasite"/>
        </authorList>
    </citation>
    <scope>IDENTIFICATION</scope>
</reference>
<accession>A0AC34R852</accession>
<organism evidence="1 2">
    <name type="scientific">Panagrolaimus sp. JU765</name>
    <dbReference type="NCBI Taxonomy" id="591449"/>
    <lineage>
        <taxon>Eukaryota</taxon>
        <taxon>Metazoa</taxon>
        <taxon>Ecdysozoa</taxon>
        <taxon>Nematoda</taxon>
        <taxon>Chromadorea</taxon>
        <taxon>Rhabditida</taxon>
        <taxon>Tylenchina</taxon>
        <taxon>Panagrolaimomorpha</taxon>
        <taxon>Panagrolaimoidea</taxon>
        <taxon>Panagrolaimidae</taxon>
        <taxon>Panagrolaimus</taxon>
    </lineage>
</organism>